<dbReference type="EMBL" id="MIEK01000009">
    <property type="protein sequence ID" value="OEH83285.1"/>
    <property type="molecule type" value="Genomic_DNA"/>
</dbReference>
<dbReference type="Proteomes" id="UP000095256">
    <property type="component" value="Unassembled WGS sequence"/>
</dbReference>
<sequence>MRYILVLFWSFALGQVVGYIGGALSNGSYDFMWTAIISLIAGVIILFIGHFALPKKDTSKPVHQ</sequence>
<organism evidence="2 3">
    <name type="scientific">Enterococcus rivorum</name>
    <dbReference type="NCBI Taxonomy" id="762845"/>
    <lineage>
        <taxon>Bacteria</taxon>
        <taxon>Bacillati</taxon>
        <taxon>Bacillota</taxon>
        <taxon>Bacilli</taxon>
        <taxon>Lactobacillales</taxon>
        <taxon>Enterococcaceae</taxon>
        <taxon>Enterococcus</taxon>
    </lineage>
</organism>
<dbReference type="STRING" id="762845.BCR26_10155"/>
<keyword evidence="1" id="KW-0812">Transmembrane</keyword>
<evidence type="ECO:0000313" key="3">
    <source>
        <dbReference type="Proteomes" id="UP000095256"/>
    </source>
</evidence>
<gene>
    <name evidence="2" type="ORF">BCR26_10155</name>
</gene>
<keyword evidence="1" id="KW-1133">Transmembrane helix</keyword>
<proteinExistence type="predicted"/>
<name>A0A1E5KZN2_9ENTE</name>
<dbReference type="RefSeq" id="WP_069697708.1">
    <property type="nucleotide sequence ID" value="NZ_JAGGMA010000018.1"/>
</dbReference>
<keyword evidence="1" id="KW-0472">Membrane</keyword>
<keyword evidence="3" id="KW-1185">Reference proteome</keyword>
<dbReference type="OrthoDB" id="2139526at2"/>
<evidence type="ECO:0000256" key="1">
    <source>
        <dbReference type="SAM" id="Phobius"/>
    </source>
</evidence>
<dbReference type="Pfam" id="PF11151">
    <property type="entry name" value="DUF2929"/>
    <property type="match status" value="1"/>
</dbReference>
<feature type="transmembrane region" description="Helical" evidence="1">
    <location>
        <begin position="34"/>
        <end position="53"/>
    </location>
</feature>
<dbReference type="AlphaFoldDB" id="A0A1E5KZN2"/>
<evidence type="ECO:0000313" key="2">
    <source>
        <dbReference type="EMBL" id="OEH83285.1"/>
    </source>
</evidence>
<protein>
    <submittedName>
        <fullName evidence="2">DUF2929 domain-containing protein</fullName>
    </submittedName>
</protein>
<dbReference type="InterPro" id="IPR036259">
    <property type="entry name" value="MFS_trans_sf"/>
</dbReference>
<dbReference type="SUPFAM" id="SSF103473">
    <property type="entry name" value="MFS general substrate transporter"/>
    <property type="match status" value="1"/>
</dbReference>
<accession>A0A1E5KZN2</accession>
<reference evidence="2 3" key="1">
    <citation type="submission" date="2016-09" db="EMBL/GenBank/DDBJ databases">
        <authorList>
            <person name="Capua I."/>
            <person name="De Benedictis P."/>
            <person name="Joannis T."/>
            <person name="Lombin L.H."/>
            <person name="Cattoli G."/>
        </authorList>
    </citation>
    <scope>NUCLEOTIDE SEQUENCE [LARGE SCALE GENOMIC DNA]</scope>
    <source>
        <strain evidence="2 3">LMG 25899</strain>
    </source>
</reference>
<dbReference type="InterPro" id="IPR021324">
    <property type="entry name" value="DUF2929"/>
</dbReference>
<comment type="caution">
    <text evidence="2">The sequence shown here is derived from an EMBL/GenBank/DDBJ whole genome shotgun (WGS) entry which is preliminary data.</text>
</comment>